<dbReference type="AlphaFoldDB" id="D9RYT5"/>
<dbReference type="EMBL" id="CP002131">
    <property type="protein sequence ID" value="ADL08509.1"/>
    <property type="molecule type" value="Genomic_DNA"/>
</dbReference>
<dbReference type="Proteomes" id="UP000000272">
    <property type="component" value="Chromosome"/>
</dbReference>
<dbReference type="SUPFAM" id="SSF69322">
    <property type="entry name" value="Tricorn protease domain 2"/>
    <property type="match status" value="1"/>
</dbReference>
<dbReference type="eggNOG" id="COG3391">
    <property type="taxonomic scope" value="Bacteria"/>
</dbReference>
<accession>D9RYT5</accession>
<protein>
    <recommendedName>
        <fullName evidence="3">Lipoprotein</fullName>
    </recommendedName>
</protein>
<proteinExistence type="predicted"/>
<keyword evidence="2" id="KW-1185">Reference proteome</keyword>
<name>D9RYT5_THEOJ</name>
<reference evidence="1 2" key="1">
    <citation type="journal article" date="2010" name="Stand. Genomic Sci.">
        <title>Complete genome sequence of Thermosediminibacter oceani type strain (JW/IW-1228P).</title>
        <authorList>
            <person name="Pitluck S."/>
            <person name="Yasawong M."/>
            <person name="Munk C."/>
            <person name="Nolan M."/>
            <person name="Lapidus A."/>
            <person name="Lucas S."/>
            <person name="Glavina Del Rio T."/>
            <person name="Tice H."/>
            <person name="Cheng J.F."/>
            <person name="Bruce D."/>
            <person name="Detter C."/>
            <person name="Tapia R."/>
            <person name="Han C."/>
            <person name="Goodwin L."/>
            <person name="Liolios K."/>
            <person name="Ivanova N."/>
            <person name="Mavromatis K."/>
            <person name="Mikhailova N."/>
            <person name="Pati A."/>
            <person name="Chen A."/>
            <person name="Palaniappan K."/>
            <person name="Land M."/>
            <person name="Hauser L."/>
            <person name="Chang Y.J."/>
            <person name="Jeffries C.D."/>
            <person name="Rohde M."/>
            <person name="Spring S."/>
            <person name="Sikorski J."/>
            <person name="Goker M."/>
            <person name="Woyke T."/>
            <person name="Bristow J."/>
            <person name="Eisen J.A."/>
            <person name="Markowitz V."/>
            <person name="Hugenholtz P."/>
            <person name="Kyrpides N.C."/>
            <person name="Klenk H.P."/>
        </authorList>
    </citation>
    <scope>NUCLEOTIDE SEQUENCE [LARGE SCALE GENOMIC DNA]</scope>
    <source>
        <strain evidence="2">ATCC BAA-1034 / DSM 16646 / JW/IW-1228P</strain>
    </source>
</reference>
<organism evidence="1 2">
    <name type="scientific">Thermosediminibacter oceani (strain ATCC BAA-1034 / DSM 16646 / JW/IW-1228P)</name>
    <dbReference type="NCBI Taxonomy" id="555079"/>
    <lineage>
        <taxon>Bacteria</taxon>
        <taxon>Bacillati</taxon>
        <taxon>Bacillota</taxon>
        <taxon>Clostridia</taxon>
        <taxon>Thermosediminibacterales</taxon>
        <taxon>Thermosediminibacteraceae</taxon>
        <taxon>Thermosediminibacter</taxon>
    </lineage>
</organism>
<dbReference type="STRING" id="555079.Toce_1775"/>
<dbReference type="KEGG" id="toc:Toce_1775"/>
<evidence type="ECO:0000313" key="2">
    <source>
        <dbReference type="Proteomes" id="UP000000272"/>
    </source>
</evidence>
<dbReference type="InterPro" id="IPR015943">
    <property type="entry name" value="WD40/YVTN_repeat-like_dom_sf"/>
</dbReference>
<dbReference type="RefSeq" id="WP_013276531.1">
    <property type="nucleotide sequence ID" value="NC_014377.1"/>
</dbReference>
<dbReference type="HOGENOM" id="CLU_813620_0_0_9"/>
<gene>
    <name evidence="1" type="ordered locus">Toce_1775</name>
</gene>
<evidence type="ECO:0008006" key="3">
    <source>
        <dbReference type="Google" id="ProtNLM"/>
    </source>
</evidence>
<evidence type="ECO:0000313" key="1">
    <source>
        <dbReference type="EMBL" id="ADL08509.1"/>
    </source>
</evidence>
<dbReference type="PROSITE" id="PS51257">
    <property type="entry name" value="PROKAR_LIPOPROTEIN"/>
    <property type="match status" value="1"/>
</dbReference>
<dbReference type="Gene3D" id="2.130.10.10">
    <property type="entry name" value="YVTN repeat-like/Quinoprotein amine dehydrogenase"/>
    <property type="match status" value="1"/>
</dbReference>
<sequence>MLNNKMIITLIASVLIMLFILTGCSNKFNWEKGFLAVVYTNSLKEKSTIVVLDDEGKEITTLNIPVRGIFEVKRTGDQELVMLGRFSDKIVRVKEDKVIIEKTHQFPFLYDKIDENRELVIYNSDPQGDIDYFSYDFRNRNHSNTIRHKGFPWALETDKKYAYVYVAQVPQKNQSIDVFDLQGHLIKSIPLNVGGRAGDVRIVDGRLIITSLSDSRREQPDQHVIVIDLDGSWEARTLKLRYPAPNHILTTSDSIVITHDIADDRSILTFLDRKTLKQKANFVLNHKVYRAAIAGDHLYTLHQIGNGGKIIVYDLKNMKQISTYSLKGRGEMMVQNFVLLK</sequence>